<dbReference type="Proteomes" id="UP001597045">
    <property type="component" value="Unassembled WGS sequence"/>
</dbReference>
<evidence type="ECO:0000313" key="1">
    <source>
        <dbReference type="EMBL" id="MFD1048609.1"/>
    </source>
</evidence>
<evidence type="ECO:0000313" key="2">
    <source>
        <dbReference type="Proteomes" id="UP001597045"/>
    </source>
</evidence>
<name>A0ABW3MHG2_9PSEU</name>
<proteinExistence type="predicted"/>
<sequence>MFPVAIGHYHDPRHTDLTSDPEHNVEAETAAVTDLFAEFGGHSIAWNTPMPERGGDQVTARLAHWARS</sequence>
<keyword evidence="2" id="KW-1185">Reference proteome</keyword>
<organism evidence="1 2">
    <name type="scientific">Kibdelosporangium lantanae</name>
    <dbReference type="NCBI Taxonomy" id="1497396"/>
    <lineage>
        <taxon>Bacteria</taxon>
        <taxon>Bacillati</taxon>
        <taxon>Actinomycetota</taxon>
        <taxon>Actinomycetes</taxon>
        <taxon>Pseudonocardiales</taxon>
        <taxon>Pseudonocardiaceae</taxon>
        <taxon>Kibdelosporangium</taxon>
    </lineage>
</organism>
<accession>A0ABW3MHG2</accession>
<gene>
    <name evidence="1" type="ORF">ACFQ1S_25290</name>
</gene>
<reference evidence="2" key="1">
    <citation type="journal article" date="2019" name="Int. J. Syst. Evol. Microbiol.">
        <title>The Global Catalogue of Microorganisms (GCM) 10K type strain sequencing project: providing services to taxonomists for standard genome sequencing and annotation.</title>
        <authorList>
            <consortium name="The Broad Institute Genomics Platform"/>
            <consortium name="The Broad Institute Genome Sequencing Center for Infectious Disease"/>
            <person name="Wu L."/>
            <person name="Ma J."/>
        </authorList>
    </citation>
    <scope>NUCLEOTIDE SEQUENCE [LARGE SCALE GENOMIC DNA]</scope>
    <source>
        <strain evidence="2">JCM 31486</strain>
    </source>
</reference>
<protein>
    <submittedName>
        <fullName evidence="1">Uncharacterized protein</fullName>
    </submittedName>
</protein>
<comment type="caution">
    <text evidence="1">The sequence shown here is derived from an EMBL/GenBank/DDBJ whole genome shotgun (WGS) entry which is preliminary data.</text>
</comment>
<dbReference type="EMBL" id="JBHTIS010001696">
    <property type="protein sequence ID" value="MFD1048609.1"/>
    <property type="molecule type" value="Genomic_DNA"/>
</dbReference>
<feature type="non-terminal residue" evidence="1">
    <location>
        <position position="68"/>
    </location>
</feature>